<gene>
    <name evidence="1" type="ORF">SAMN04488522_104484</name>
</gene>
<name>A0A1M5H2Y2_9SPHI</name>
<dbReference type="RefSeq" id="WP_073233153.1">
    <property type="nucleotide sequence ID" value="NZ_FQUQ01000004.1"/>
</dbReference>
<organism evidence="1 2">
    <name type="scientific">Pedobacter caeni</name>
    <dbReference type="NCBI Taxonomy" id="288992"/>
    <lineage>
        <taxon>Bacteria</taxon>
        <taxon>Pseudomonadati</taxon>
        <taxon>Bacteroidota</taxon>
        <taxon>Sphingobacteriia</taxon>
        <taxon>Sphingobacteriales</taxon>
        <taxon>Sphingobacteriaceae</taxon>
        <taxon>Pedobacter</taxon>
    </lineage>
</organism>
<dbReference type="Proteomes" id="UP000184287">
    <property type="component" value="Unassembled WGS sequence"/>
</dbReference>
<dbReference type="EMBL" id="FQUQ01000004">
    <property type="protein sequence ID" value="SHG10367.1"/>
    <property type="molecule type" value="Genomic_DNA"/>
</dbReference>
<keyword evidence="2" id="KW-1185">Reference proteome</keyword>
<dbReference type="STRING" id="288992.SAMN04488522_104484"/>
<evidence type="ECO:0000313" key="1">
    <source>
        <dbReference type="EMBL" id="SHG10367.1"/>
    </source>
</evidence>
<reference evidence="2" key="1">
    <citation type="submission" date="2016-11" db="EMBL/GenBank/DDBJ databases">
        <authorList>
            <person name="Varghese N."/>
            <person name="Submissions S."/>
        </authorList>
    </citation>
    <scope>NUCLEOTIDE SEQUENCE [LARGE SCALE GENOMIC DNA]</scope>
    <source>
        <strain evidence="2">DSM 16990</strain>
    </source>
</reference>
<sequence>MAKSWYVYTGFGDPLLTTSYAKIKVKPVTSCGNQICAIYAEGENFRPDIPLSQNMTSYIKKALITGQLQPEIPDAKKYVYLRYREP</sequence>
<dbReference type="OrthoDB" id="769564at2"/>
<protein>
    <submittedName>
        <fullName evidence="1">Uncharacterized protein</fullName>
    </submittedName>
</protein>
<dbReference type="AlphaFoldDB" id="A0A1M5H2Y2"/>
<proteinExistence type="predicted"/>
<accession>A0A1M5H2Y2</accession>
<evidence type="ECO:0000313" key="2">
    <source>
        <dbReference type="Proteomes" id="UP000184287"/>
    </source>
</evidence>